<name>A0A0U1LK35_TALIS</name>
<proteinExistence type="predicted"/>
<dbReference type="GO" id="GO:0005634">
    <property type="term" value="C:nucleus"/>
    <property type="evidence" value="ECO:0007669"/>
    <property type="project" value="UniProtKB-SubCell"/>
</dbReference>
<accession>A0A0U1LK35</accession>
<dbReference type="PANTHER" id="PTHR37534:SF24">
    <property type="entry name" value="MISCELLANEOUS ZN(II)2CYS6 TRANSCRIPTION FACTOR (EUROFUNG)-RELATED"/>
    <property type="match status" value="1"/>
</dbReference>
<organism evidence="3 4">
    <name type="scientific">Talaromyces islandicus</name>
    <name type="common">Penicillium islandicum</name>
    <dbReference type="NCBI Taxonomy" id="28573"/>
    <lineage>
        <taxon>Eukaryota</taxon>
        <taxon>Fungi</taxon>
        <taxon>Dikarya</taxon>
        <taxon>Ascomycota</taxon>
        <taxon>Pezizomycotina</taxon>
        <taxon>Eurotiomycetes</taxon>
        <taxon>Eurotiomycetidae</taxon>
        <taxon>Eurotiales</taxon>
        <taxon>Trichocomaceae</taxon>
        <taxon>Talaromyces</taxon>
        <taxon>Talaromyces sect. Islandici</taxon>
    </lineage>
</organism>
<dbReference type="Proteomes" id="UP000054383">
    <property type="component" value="Unassembled WGS sequence"/>
</dbReference>
<evidence type="ECO:0000256" key="2">
    <source>
        <dbReference type="ARBA" id="ARBA00023242"/>
    </source>
</evidence>
<dbReference type="GO" id="GO:0000976">
    <property type="term" value="F:transcription cis-regulatory region binding"/>
    <property type="evidence" value="ECO:0007669"/>
    <property type="project" value="TreeGrafter"/>
</dbReference>
<keyword evidence="4" id="KW-1185">Reference proteome</keyword>
<evidence type="ECO:0000313" key="3">
    <source>
        <dbReference type="EMBL" id="CRG83384.1"/>
    </source>
</evidence>
<dbReference type="STRING" id="28573.A0A0U1LK35"/>
<comment type="subcellular location">
    <subcellularLocation>
        <location evidence="1">Nucleus</location>
    </subcellularLocation>
</comment>
<evidence type="ECO:0000256" key="1">
    <source>
        <dbReference type="ARBA" id="ARBA00004123"/>
    </source>
</evidence>
<dbReference type="InterPro" id="IPR021858">
    <property type="entry name" value="Fun_TF"/>
</dbReference>
<dbReference type="Pfam" id="PF11951">
    <property type="entry name" value="Fungal_trans_2"/>
    <property type="match status" value="1"/>
</dbReference>
<dbReference type="OMA" id="TCWRIRD"/>
<sequence length="430" mass="49090">MDEITNWEPHDDFVDHRIDQTGDYNPAQSPWSLNDRFSHNPTYIASQDELRGIIFSIAQSGAPTRAGSPAMHATEHLEDEPRLLGSHIASKYADITIEQTKGENNKKQMIYLKNYVREVAPWLDMFDSQNTFGIQLPILAHDFPALRYAILAISARQMERKNGTRDSFDSLELYQESIRLLSPLLQVRDANVIATCVLLCCLEMMSARGQDWRRHLEGCAALFNAFEIHGFSSGLLQAVFWCYARMVMEMFIDFFWKLDLQTYYTGSTELGHDNGCTDREFERRWMQLWEDLQKWVLQRPAELLPVQTTKMGPFVHMFFSFWAAISSNQLYHTACILLLGVKPGGTDAETSSVKSPVWHARRVCGISLANPHHGCLNNAVQPLWLAGRLFSHKAEHDAIISLIQEIEAASGWAACWRINDLKMAWGYTVP</sequence>
<reference evidence="3 4" key="1">
    <citation type="submission" date="2015-04" db="EMBL/GenBank/DDBJ databases">
        <authorList>
            <person name="Syromyatnikov M.Y."/>
            <person name="Popov V.N."/>
        </authorList>
    </citation>
    <scope>NUCLEOTIDE SEQUENCE [LARGE SCALE GENOMIC DNA]</scope>
    <source>
        <strain evidence="3">WF-38-12</strain>
    </source>
</reference>
<dbReference type="EMBL" id="CVMT01000001">
    <property type="protein sequence ID" value="CRG83384.1"/>
    <property type="molecule type" value="Genomic_DNA"/>
</dbReference>
<dbReference type="GO" id="GO:0045944">
    <property type="term" value="P:positive regulation of transcription by RNA polymerase II"/>
    <property type="evidence" value="ECO:0007669"/>
    <property type="project" value="TreeGrafter"/>
</dbReference>
<dbReference type="OrthoDB" id="415590at2759"/>
<evidence type="ECO:0000313" key="4">
    <source>
        <dbReference type="Proteomes" id="UP000054383"/>
    </source>
</evidence>
<gene>
    <name evidence="3" type="ORF">PISL3812_00735</name>
</gene>
<keyword evidence="2" id="KW-0539">Nucleus</keyword>
<dbReference type="AlphaFoldDB" id="A0A0U1LK35"/>
<dbReference type="PANTHER" id="PTHR37534">
    <property type="entry name" value="TRANSCRIPTIONAL ACTIVATOR PROTEIN UGA3"/>
    <property type="match status" value="1"/>
</dbReference>
<protein>
    <submittedName>
        <fullName evidence="3">Uncharacterized protein</fullName>
    </submittedName>
</protein>
<dbReference type="GO" id="GO:0003700">
    <property type="term" value="F:DNA-binding transcription factor activity"/>
    <property type="evidence" value="ECO:0007669"/>
    <property type="project" value="TreeGrafter"/>
</dbReference>